<dbReference type="EMBL" id="RCHU01000875">
    <property type="protein sequence ID" value="TKR90428.1"/>
    <property type="molecule type" value="Genomic_DNA"/>
</dbReference>
<sequence>MVPILSPLQQLVDEMLFISGSTRHLLCQASDIENYVKDIADQRFQDSKNTSIAAPLKYKDKDVTVIFRRRGGDDLEQSHAKWAETVQLAPDVINMTFTPIVSLLEGVPGIKHLARAIELYLEYKPPIEDLQYFLDFQIAKGWAPEQNNLLRKEPVCQSLQFSLMGPKLYISPDQVTVGRKPVTGAPKWQGPEEQDSRWFEPIKWKNFSHVSTAPIEYADTSIGDLSGVHIVTGAQLGVWDFGAKKCVTPETPILKSSRLYNKERSNGASSSVSHEKPSSDKKEDSHAGKLAKIVDMSEMSKGPQDVPGHWLVTGAKLGVDKGKIVLRVKYSLLNY</sequence>
<dbReference type="GO" id="GO:0009626">
    <property type="term" value="P:plant-type hypersensitive response"/>
    <property type="evidence" value="ECO:0007669"/>
    <property type="project" value="TreeGrafter"/>
</dbReference>
<reference evidence="3" key="1">
    <citation type="submission" date="2018-10" db="EMBL/GenBank/DDBJ databases">
        <title>Population genomic analysis revealed the cold adaptation of white poplar.</title>
        <authorList>
            <person name="Liu Y.-J."/>
        </authorList>
    </citation>
    <scope>NUCLEOTIDE SEQUENCE [LARGE SCALE GENOMIC DNA]</scope>
    <source>
        <strain evidence="3">PAL-ZL1</strain>
    </source>
</reference>
<feature type="compositionally biased region" description="Basic and acidic residues" evidence="1">
    <location>
        <begin position="273"/>
        <end position="287"/>
    </location>
</feature>
<dbReference type="InterPro" id="IPR044663">
    <property type="entry name" value="CAD1/NSL1-like"/>
</dbReference>
<dbReference type="STRING" id="43335.A0A4U5P2R4"/>
<protein>
    <recommendedName>
        <fullName evidence="2">MACPF domain-containing protein</fullName>
    </recommendedName>
</protein>
<evidence type="ECO:0000259" key="2">
    <source>
        <dbReference type="PROSITE" id="PS51412"/>
    </source>
</evidence>
<dbReference type="GO" id="GO:0005886">
    <property type="term" value="C:plasma membrane"/>
    <property type="evidence" value="ECO:0007669"/>
    <property type="project" value="TreeGrafter"/>
</dbReference>
<feature type="domain" description="MACPF" evidence="2">
    <location>
        <begin position="1"/>
        <end position="134"/>
    </location>
</feature>
<evidence type="ECO:0000313" key="3">
    <source>
        <dbReference type="EMBL" id="TKR90428.1"/>
    </source>
</evidence>
<dbReference type="PANTHER" id="PTHR33199:SF3">
    <property type="entry name" value="MACPF DOMAIN-CONTAINING PROTEIN CAD1"/>
    <property type="match status" value="1"/>
</dbReference>
<dbReference type="InterPro" id="IPR020864">
    <property type="entry name" value="MACPF"/>
</dbReference>
<dbReference type="GO" id="GO:2000031">
    <property type="term" value="P:regulation of salicylic acid mediated signaling pathway"/>
    <property type="evidence" value="ECO:0007669"/>
    <property type="project" value="InterPro"/>
</dbReference>
<evidence type="ECO:0000256" key="1">
    <source>
        <dbReference type="SAM" id="MobiDB-lite"/>
    </source>
</evidence>
<dbReference type="AlphaFoldDB" id="A0A4U5P2R4"/>
<dbReference type="PROSITE" id="PS51412">
    <property type="entry name" value="MACPF_2"/>
    <property type="match status" value="1"/>
</dbReference>
<proteinExistence type="predicted"/>
<gene>
    <name evidence="3" type="ORF">D5086_0000233530</name>
</gene>
<comment type="caution">
    <text evidence="3">The sequence shown here is derived from an EMBL/GenBank/DDBJ whole genome shotgun (WGS) entry which is preliminary data.</text>
</comment>
<feature type="region of interest" description="Disordered" evidence="1">
    <location>
        <begin position="258"/>
        <end position="288"/>
    </location>
</feature>
<dbReference type="PANTHER" id="PTHR33199">
    <property type="entry name" value="MACPF DOMAIN-CONTAINING PROTEIN CAD1"/>
    <property type="match status" value="1"/>
</dbReference>
<organism evidence="3">
    <name type="scientific">Populus alba</name>
    <name type="common">White poplar</name>
    <dbReference type="NCBI Taxonomy" id="43335"/>
    <lineage>
        <taxon>Eukaryota</taxon>
        <taxon>Viridiplantae</taxon>
        <taxon>Streptophyta</taxon>
        <taxon>Embryophyta</taxon>
        <taxon>Tracheophyta</taxon>
        <taxon>Spermatophyta</taxon>
        <taxon>Magnoliopsida</taxon>
        <taxon>eudicotyledons</taxon>
        <taxon>Gunneridae</taxon>
        <taxon>Pentapetalae</taxon>
        <taxon>rosids</taxon>
        <taxon>fabids</taxon>
        <taxon>Malpighiales</taxon>
        <taxon>Salicaceae</taxon>
        <taxon>Saliceae</taxon>
        <taxon>Populus</taxon>
    </lineage>
</organism>
<name>A0A4U5P2R4_POPAL</name>
<accession>A0A4U5P2R4</accession>
<dbReference type="Pfam" id="PF01823">
    <property type="entry name" value="MACPF"/>
    <property type="match status" value="1"/>
</dbReference>